<protein>
    <recommendedName>
        <fullName evidence="10">Sensor-like histidine kinase SenX3</fullName>
        <ecNumber evidence="3">2.7.13.3</ecNumber>
    </recommendedName>
</protein>
<dbReference type="SUPFAM" id="SSF47384">
    <property type="entry name" value="Homodimeric domain of signal transducing histidine kinase"/>
    <property type="match status" value="1"/>
</dbReference>
<evidence type="ECO:0000256" key="8">
    <source>
        <dbReference type="ARBA" id="ARBA00022840"/>
    </source>
</evidence>
<feature type="transmembrane region" description="Helical" evidence="11">
    <location>
        <begin position="233"/>
        <end position="265"/>
    </location>
</feature>
<evidence type="ECO:0000256" key="9">
    <source>
        <dbReference type="ARBA" id="ARBA00023012"/>
    </source>
</evidence>
<dbReference type="PANTHER" id="PTHR42878">
    <property type="entry name" value="TWO-COMPONENT HISTIDINE KINASE"/>
    <property type="match status" value="1"/>
</dbReference>
<evidence type="ECO:0000256" key="2">
    <source>
        <dbReference type="ARBA" id="ARBA00004236"/>
    </source>
</evidence>
<dbReference type="InterPro" id="IPR050351">
    <property type="entry name" value="BphY/WalK/GraS-like"/>
</dbReference>
<dbReference type="InterPro" id="IPR003594">
    <property type="entry name" value="HATPase_dom"/>
</dbReference>
<dbReference type="EMBL" id="PVMZ01000017">
    <property type="protein sequence ID" value="PRX17045.1"/>
    <property type="molecule type" value="Genomic_DNA"/>
</dbReference>
<evidence type="ECO:0000259" key="12">
    <source>
        <dbReference type="PROSITE" id="PS50109"/>
    </source>
</evidence>
<keyword evidence="8" id="KW-0067">ATP-binding</keyword>
<evidence type="ECO:0000313" key="14">
    <source>
        <dbReference type="Proteomes" id="UP000239415"/>
    </source>
</evidence>
<dbReference type="PANTHER" id="PTHR42878:SF7">
    <property type="entry name" value="SENSOR HISTIDINE KINASE GLRK"/>
    <property type="match status" value="1"/>
</dbReference>
<dbReference type="Pfam" id="PF02518">
    <property type="entry name" value="HATPase_c"/>
    <property type="match status" value="1"/>
</dbReference>
<proteinExistence type="predicted"/>
<keyword evidence="4" id="KW-0597">Phosphoprotein</keyword>
<dbReference type="Pfam" id="PF00512">
    <property type="entry name" value="HisKA"/>
    <property type="match status" value="1"/>
</dbReference>
<evidence type="ECO:0000256" key="7">
    <source>
        <dbReference type="ARBA" id="ARBA00022777"/>
    </source>
</evidence>
<dbReference type="GO" id="GO:0000155">
    <property type="term" value="F:phosphorelay sensor kinase activity"/>
    <property type="evidence" value="ECO:0007669"/>
    <property type="project" value="InterPro"/>
</dbReference>
<dbReference type="InterPro" id="IPR003661">
    <property type="entry name" value="HisK_dim/P_dom"/>
</dbReference>
<feature type="transmembrane region" description="Helical" evidence="11">
    <location>
        <begin position="123"/>
        <end position="148"/>
    </location>
</feature>
<organism evidence="13 14">
    <name type="scientific">Actinoplanes italicus</name>
    <dbReference type="NCBI Taxonomy" id="113567"/>
    <lineage>
        <taxon>Bacteria</taxon>
        <taxon>Bacillati</taxon>
        <taxon>Actinomycetota</taxon>
        <taxon>Actinomycetes</taxon>
        <taxon>Micromonosporales</taxon>
        <taxon>Micromonosporaceae</taxon>
        <taxon>Actinoplanes</taxon>
    </lineage>
</organism>
<dbReference type="Proteomes" id="UP000239415">
    <property type="component" value="Unassembled WGS sequence"/>
</dbReference>
<keyword evidence="6" id="KW-0547">Nucleotide-binding</keyword>
<keyword evidence="7" id="KW-0418">Kinase</keyword>
<dbReference type="SMART" id="SM00388">
    <property type="entry name" value="HisKA"/>
    <property type="match status" value="1"/>
</dbReference>
<evidence type="ECO:0000256" key="3">
    <source>
        <dbReference type="ARBA" id="ARBA00012438"/>
    </source>
</evidence>
<dbReference type="CDD" id="cd00082">
    <property type="entry name" value="HisKA"/>
    <property type="match status" value="1"/>
</dbReference>
<comment type="caution">
    <text evidence="13">The sequence shown here is derived from an EMBL/GenBank/DDBJ whole genome shotgun (WGS) entry which is preliminary data.</text>
</comment>
<evidence type="ECO:0000256" key="10">
    <source>
        <dbReference type="ARBA" id="ARBA00039401"/>
    </source>
</evidence>
<reference evidence="13 14" key="1">
    <citation type="submission" date="2018-03" db="EMBL/GenBank/DDBJ databases">
        <title>Genomic Encyclopedia of Archaeal and Bacterial Type Strains, Phase II (KMG-II): from individual species to whole genera.</title>
        <authorList>
            <person name="Goeker M."/>
        </authorList>
    </citation>
    <scope>NUCLEOTIDE SEQUENCE [LARGE SCALE GENOMIC DNA]</scope>
    <source>
        <strain evidence="13 14">DSM 43146</strain>
    </source>
</reference>
<evidence type="ECO:0000256" key="11">
    <source>
        <dbReference type="SAM" id="Phobius"/>
    </source>
</evidence>
<comment type="subcellular location">
    <subcellularLocation>
        <location evidence="2">Cell membrane</location>
    </subcellularLocation>
</comment>
<feature type="transmembrane region" description="Helical" evidence="11">
    <location>
        <begin position="12"/>
        <end position="31"/>
    </location>
</feature>
<dbReference type="InterPro" id="IPR005467">
    <property type="entry name" value="His_kinase_dom"/>
</dbReference>
<keyword evidence="11" id="KW-0472">Membrane</keyword>
<dbReference type="GO" id="GO:0005886">
    <property type="term" value="C:plasma membrane"/>
    <property type="evidence" value="ECO:0007669"/>
    <property type="project" value="UniProtKB-SubCell"/>
</dbReference>
<dbReference type="PRINTS" id="PR00344">
    <property type="entry name" value="BCTRLSENSOR"/>
</dbReference>
<dbReference type="Gene3D" id="3.30.565.10">
    <property type="entry name" value="Histidine kinase-like ATPase, C-terminal domain"/>
    <property type="match status" value="1"/>
</dbReference>
<dbReference type="AlphaFoldDB" id="A0A2T0K2I6"/>
<gene>
    <name evidence="13" type="ORF">CLV67_117102</name>
</gene>
<evidence type="ECO:0000256" key="5">
    <source>
        <dbReference type="ARBA" id="ARBA00022679"/>
    </source>
</evidence>
<feature type="transmembrane region" description="Helical" evidence="11">
    <location>
        <begin position="82"/>
        <end position="102"/>
    </location>
</feature>
<feature type="transmembrane region" description="Helical" evidence="11">
    <location>
        <begin position="168"/>
        <end position="186"/>
    </location>
</feature>
<feature type="domain" description="Histidine kinase" evidence="12">
    <location>
        <begin position="430"/>
        <end position="651"/>
    </location>
</feature>
<dbReference type="OrthoDB" id="5241402at2"/>
<dbReference type="PROSITE" id="PS50109">
    <property type="entry name" value="HIS_KIN"/>
    <property type="match status" value="1"/>
</dbReference>
<evidence type="ECO:0000256" key="6">
    <source>
        <dbReference type="ARBA" id="ARBA00022741"/>
    </source>
</evidence>
<dbReference type="InterPro" id="IPR036890">
    <property type="entry name" value="HATPase_C_sf"/>
</dbReference>
<evidence type="ECO:0000256" key="1">
    <source>
        <dbReference type="ARBA" id="ARBA00000085"/>
    </source>
</evidence>
<keyword evidence="5" id="KW-0808">Transferase</keyword>
<dbReference type="GO" id="GO:0000156">
    <property type="term" value="F:phosphorelay response regulator activity"/>
    <property type="evidence" value="ECO:0007669"/>
    <property type="project" value="TreeGrafter"/>
</dbReference>
<keyword evidence="11" id="KW-0812">Transmembrane</keyword>
<keyword evidence="14" id="KW-1185">Reference proteome</keyword>
<comment type="catalytic activity">
    <reaction evidence="1">
        <text>ATP + protein L-histidine = ADP + protein N-phospho-L-histidine.</text>
        <dbReference type="EC" id="2.7.13.3"/>
    </reaction>
</comment>
<dbReference type="Gene3D" id="1.10.287.130">
    <property type="match status" value="1"/>
</dbReference>
<dbReference type="GO" id="GO:0007234">
    <property type="term" value="P:osmosensory signaling via phosphorelay pathway"/>
    <property type="evidence" value="ECO:0007669"/>
    <property type="project" value="TreeGrafter"/>
</dbReference>
<feature type="transmembrane region" description="Helical" evidence="11">
    <location>
        <begin position="286"/>
        <end position="305"/>
    </location>
</feature>
<dbReference type="SUPFAM" id="SSF55874">
    <property type="entry name" value="ATPase domain of HSP90 chaperone/DNA topoisomerase II/histidine kinase"/>
    <property type="match status" value="1"/>
</dbReference>
<name>A0A2T0K2I6_9ACTN</name>
<dbReference type="SMART" id="SM00387">
    <property type="entry name" value="HATPase_c"/>
    <property type="match status" value="1"/>
</dbReference>
<dbReference type="InterPro" id="IPR004358">
    <property type="entry name" value="Sig_transdc_His_kin-like_C"/>
</dbReference>
<dbReference type="GO" id="GO:0005524">
    <property type="term" value="F:ATP binding"/>
    <property type="evidence" value="ECO:0007669"/>
    <property type="project" value="UniProtKB-KW"/>
</dbReference>
<evidence type="ECO:0000256" key="4">
    <source>
        <dbReference type="ARBA" id="ARBA00022553"/>
    </source>
</evidence>
<feature type="transmembrane region" description="Helical" evidence="11">
    <location>
        <begin position="207"/>
        <end position="227"/>
    </location>
</feature>
<keyword evidence="9" id="KW-0902">Two-component regulatory system</keyword>
<sequence length="662" mass="70038">MNAGYRRSLTRTVCFALVYAAACYAGRRLVVVGNHNLAWPAAGVAVVWFCAHLRAPTRRLDMLLLTLILGTVNWRTGTSAAVGVVAGLVGLIQVLTFLRLLRRWAPHLWGAGGDESLRSPRDLWALLRAGLVATIAACAFGLVGRWLATGSLPAAVTAMSLARHTASILIVGSAGICVGAALDRLPDGHRSIGGWWRRRAPVPRRRMAEIAGICALSVTGHVVVFAYEQRFPMSFALLAITVLVGVRLSTPWVILNNLVVSVVTLRYTLAGNGPFAKVGDVAQQAVVVQLFVTLVALVGLALALGREERQALLIALAQEKEQVKHHADLLTAIIDSMADGLAVIGPDNRVTLRNPAVAGLLTEKELSQLGAPAGTSDLMVRRPGDTESRVLRLTATALAHPDGTHSTVVLLHDVTAERRHRDELTSFAGVVAHDLLNPLTSVEGWTHAAMESLEGVPDHPNVGEAHADLARVTRSSARMRGLIDGLLSYATAREAMVAPAPLDLAEMVADIALTRADAAVACGAPAPRFDIGPLAPVRADPVLVRQLLDNLIGNAIKYTAPGVQPYLRITAETDGAMVTVRIVDNGIGIPEGQHEAIFDNLHRAHLGGGYIGTGLGLTICKRIVERHGGTITAADDPGGGSCFTFTLPCLSLAAGVRPQVDA</sequence>
<dbReference type="EC" id="2.7.13.3" evidence="3"/>
<dbReference type="InterPro" id="IPR036097">
    <property type="entry name" value="HisK_dim/P_sf"/>
</dbReference>
<dbReference type="GO" id="GO:0030295">
    <property type="term" value="F:protein kinase activator activity"/>
    <property type="evidence" value="ECO:0007669"/>
    <property type="project" value="TreeGrafter"/>
</dbReference>
<dbReference type="RefSeq" id="WP_106325877.1">
    <property type="nucleotide sequence ID" value="NZ_BOMO01000167.1"/>
</dbReference>
<keyword evidence="11" id="KW-1133">Transmembrane helix</keyword>
<accession>A0A2T0K2I6</accession>
<evidence type="ECO:0000313" key="13">
    <source>
        <dbReference type="EMBL" id="PRX17045.1"/>
    </source>
</evidence>